<dbReference type="AlphaFoldDB" id="A0A2K3KWG6"/>
<name>A0A2K3KWG6_TRIPR</name>
<dbReference type="EMBL" id="ASHM01114889">
    <property type="protein sequence ID" value="PNX70627.1"/>
    <property type="molecule type" value="Genomic_DNA"/>
</dbReference>
<organism evidence="1 2">
    <name type="scientific">Trifolium pratense</name>
    <name type="common">Red clover</name>
    <dbReference type="NCBI Taxonomy" id="57577"/>
    <lineage>
        <taxon>Eukaryota</taxon>
        <taxon>Viridiplantae</taxon>
        <taxon>Streptophyta</taxon>
        <taxon>Embryophyta</taxon>
        <taxon>Tracheophyta</taxon>
        <taxon>Spermatophyta</taxon>
        <taxon>Magnoliopsida</taxon>
        <taxon>eudicotyledons</taxon>
        <taxon>Gunneridae</taxon>
        <taxon>Pentapetalae</taxon>
        <taxon>rosids</taxon>
        <taxon>fabids</taxon>
        <taxon>Fabales</taxon>
        <taxon>Fabaceae</taxon>
        <taxon>Papilionoideae</taxon>
        <taxon>50 kb inversion clade</taxon>
        <taxon>NPAAA clade</taxon>
        <taxon>Hologalegina</taxon>
        <taxon>IRL clade</taxon>
        <taxon>Trifolieae</taxon>
        <taxon>Trifolium</taxon>
    </lineage>
</organism>
<dbReference type="Proteomes" id="UP000236291">
    <property type="component" value="Unassembled WGS sequence"/>
</dbReference>
<evidence type="ECO:0000313" key="1">
    <source>
        <dbReference type="EMBL" id="PNX70627.1"/>
    </source>
</evidence>
<comment type="caution">
    <text evidence="1">The sequence shown here is derived from an EMBL/GenBank/DDBJ whole genome shotgun (WGS) entry which is preliminary data.</text>
</comment>
<proteinExistence type="predicted"/>
<reference evidence="1 2" key="2">
    <citation type="journal article" date="2017" name="Front. Plant Sci.">
        <title>Gene Classification and Mining of Molecular Markers Useful in Red Clover (Trifolium pratense) Breeding.</title>
        <authorList>
            <person name="Istvanek J."/>
            <person name="Dluhosova J."/>
            <person name="Dluhos P."/>
            <person name="Patkova L."/>
            <person name="Nedelnik J."/>
            <person name="Repkova J."/>
        </authorList>
    </citation>
    <scope>NUCLEOTIDE SEQUENCE [LARGE SCALE GENOMIC DNA]</scope>
    <source>
        <strain evidence="2">cv. Tatra</strain>
        <tissue evidence="1">Young leaves</tissue>
    </source>
</reference>
<reference evidence="1 2" key="1">
    <citation type="journal article" date="2014" name="Am. J. Bot.">
        <title>Genome assembly and annotation for red clover (Trifolium pratense; Fabaceae).</title>
        <authorList>
            <person name="Istvanek J."/>
            <person name="Jaros M."/>
            <person name="Krenek A."/>
            <person name="Repkova J."/>
        </authorList>
    </citation>
    <scope>NUCLEOTIDE SEQUENCE [LARGE SCALE GENOMIC DNA]</scope>
    <source>
        <strain evidence="2">cv. Tatra</strain>
        <tissue evidence="1">Young leaves</tissue>
    </source>
</reference>
<sequence length="55" mass="6291">MELFRERESDKVVLESNGMVRIAHDDGGEARENVCGEELGKTDGGQRQQQRNRCR</sequence>
<accession>A0A2K3KWG6</accession>
<protein>
    <submittedName>
        <fullName evidence="1">Uncharacterized protein</fullName>
    </submittedName>
</protein>
<evidence type="ECO:0000313" key="2">
    <source>
        <dbReference type="Proteomes" id="UP000236291"/>
    </source>
</evidence>
<gene>
    <name evidence="1" type="ORF">L195_g057583</name>
</gene>